<sequence>MYDQLYERYSSSLVCPCSQIVTKYETFITFDLVFEDVCSSVLVTEQWINYISYNRSSGALQNKLDNEFIYDFKYVGPFQFQALALICQASKQAVIKAIEQFNSTQMISSKLSPRQLFDSQTTSFVNLLKTITPNSFQLPLELIQGTSDSNQLMSGLQTNYIPYSTWGNDSKIHIIKIAQEYGDTGAECYCDSTTLCIGKSNIFDLETLSTEVIIPNWYSGCLPVNSLLQSTLDCFIDNNCFSNMNYFLGIATSYPMNVNAPLSNSTVADTTIDTLISHLTNDSKSFKEVSSVYFVAEHGMIKQWYEALHRVNEKIVTVFVTNVWLNVLSSGAHSSPYYYLDIRYVGPSQFQALAIFCTLSMRTVDVARDQFYSTDFVSPKILPYGQFNSEVNTLLNLFKQTTPNTFTQTLDIITATTIGNQLLTSPSINWNTSLQDIGDSYYQLIPTLADYSDCSCSESSNCVQELGFYDDLDRQGIPTLEATITNFFTGCFPVAALLQSTLECFYNQTCFNTFIDYCVTNATSMNYSSLPSRFNIDTVIGDIVKELMIEQWNNETNYTDYYQQCTPSYCTYSIVKRKDILYIFTTLIALTGGLVTALKLLPPLVILLIRKINNRTKNNAVIDKNTEKRMMLSGRLRLIFDEIKEKLATLNTFESSSHDIEDVQYQRITTRWYIILFFGSAVILLFCTGLSTTMTTITVKSPSLPLYTNLQQSNISGLLCPCSRITVKYVTFLLFQPSYHPICKSDFITQQWFDTISSNDQITLNQFRIIASFCQLIEKTVNDSLTLLYVTDLLSPEAISYDTFTANVESIINSFESSTPNSFFRTLSLIRAITQSNQLMSVYETNYKFQPYSPDNDNLFYTSPVVYGTCNCALSSSCIETSNTSKYFYTGCYPLEALFQSTLECLYDSSCVPSTFTSLNSSSLSSRYAKNTTVENIINNFMIEQWNSSFNYSAYYEQCSPEYCTYSIIQQNDAVYIITVTIGIIGGLAKALKLFLPVVVWAVRKIKYFAMDSRVVPFTIHS</sequence>
<dbReference type="AlphaFoldDB" id="A0A8S2E897"/>
<evidence type="ECO:0000313" key="2">
    <source>
        <dbReference type="EMBL" id="CAF1116959.1"/>
    </source>
</evidence>
<dbReference type="EMBL" id="CAJNOK010010480">
    <property type="protein sequence ID" value="CAF1116959.1"/>
    <property type="molecule type" value="Genomic_DNA"/>
</dbReference>
<evidence type="ECO:0000256" key="1">
    <source>
        <dbReference type="SAM" id="Phobius"/>
    </source>
</evidence>
<feature type="transmembrane region" description="Helical" evidence="1">
    <location>
        <begin position="672"/>
        <end position="691"/>
    </location>
</feature>
<keyword evidence="1" id="KW-0812">Transmembrane</keyword>
<dbReference type="Proteomes" id="UP000677228">
    <property type="component" value="Unassembled WGS sequence"/>
</dbReference>
<gene>
    <name evidence="2" type="ORF">OVA965_LOCUS19999</name>
    <name evidence="3" type="ORF">TMI583_LOCUS20245</name>
</gene>
<evidence type="ECO:0000313" key="3">
    <source>
        <dbReference type="EMBL" id="CAF3888005.1"/>
    </source>
</evidence>
<name>A0A8S2E897_9BILA</name>
<accession>A0A8S2E897</accession>
<proteinExistence type="predicted"/>
<keyword evidence="1" id="KW-0472">Membrane</keyword>
<feature type="transmembrane region" description="Helical" evidence="1">
    <location>
        <begin position="580"/>
        <end position="609"/>
    </location>
</feature>
<organism evidence="2 4">
    <name type="scientific">Didymodactylos carnosus</name>
    <dbReference type="NCBI Taxonomy" id="1234261"/>
    <lineage>
        <taxon>Eukaryota</taxon>
        <taxon>Metazoa</taxon>
        <taxon>Spiralia</taxon>
        <taxon>Gnathifera</taxon>
        <taxon>Rotifera</taxon>
        <taxon>Eurotatoria</taxon>
        <taxon>Bdelloidea</taxon>
        <taxon>Philodinida</taxon>
        <taxon>Philodinidae</taxon>
        <taxon>Didymodactylos</taxon>
    </lineage>
</organism>
<dbReference type="EMBL" id="CAJOBA010015511">
    <property type="protein sequence ID" value="CAF3888005.1"/>
    <property type="molecule type" value="Genomic_DNA"/>
</dbReference>
<dbReference type="Proteomes" id="UP000682733">
    <property type="component" value="Unassembled WGS sequence"/>
</dbReference>
<reference evidence="2" key="1">
    <citation type="submission" date="2021-02" db="EMBL/GenBank/DDBJ databases">
        <authorList>
            <person name="Nowell W R."/>
        </authorList>
    </citation>
    <scope>NUCLEOTIDE SEQUENCE</scope>
</reference>
<evidence type="ECO:0000313" key="4">
    <source>
        <dbReference type="Proteomes" id="UP000677228"/>
    </source>
</evidence>
<protein>
    <submittedName>
        <fullName evidence="2">Uncharacterized protein</fullName>
    </submittedName>
</protein>
<comment type="caution">
    <text evidence="2">The sequence shown here is derived from an EMBL/GenBank/DDBJ whole genome shotgun (WGS) entry which is preliminary data.</text>
</comment>
<keyword evidence="1" id="KW-1133">Transmembrane helix</keyword>